<dbReference type="RefSeq" id="WP_131755094.1">
    <property type="nucleotide sequence ID" value="NZ_CAACUY010000003.1"/>
</dbReference>
<keyword evidence="6 8" id="KW-0472">Membrane</keyword>
<feature type="region of interest" description="Disordered" evidence="7">
    <location>
        <begin position="476"/>
        <end position="500"/>
    </location>
</feature>
<feature type="compositionally biased region" description="Low complexity" evidence="7">
    <location>
        <begin position="476"/>
        <end position="489"/>
    </location>
</feature>
<evidence type="ECO:0000313" key="11">
    <source>
        <dbReference type="Proteomes" id="UP001597063"/>
    </source>
</evidence>
<dbReference type="InterPro" id="IPR011701">
    <property type="entry name" value="MFS"/>
</dbReference>
<evidence type="ECO:0000256" key="8">
    <source>
        <dbReference type="SAM" id="Phobius"/>
    </source>
</evidence>
<evidence type="ECO:0000256" key="2">
    <source>
        <dbReference type="ARBA" id="ARBA00022448"/>
    </source>
</evidence>
<dbReference type="Gene3D" id="1.20.1250.20">
    <property type="entry name" value="MFS general substrate transporter like domains"/>
    <property type="match status" value="1"/>
</dbReference>
<accession>A0ABW2XQA9</accession>
<organism evidence="10 11">
    <name type="scientific">Actinomadura fibrosa</name>
    <dbReference type="NCBI Taxonomy" id="111802"/>
    <lineage>
        <taxon>Bacteria</taxon>
        <taxon>Bacillati</taxon>
        <taxon>Actinomycetota</taxon>
        <taxon>Actinomycetes</taxon>
        <taxon>Streptosporangiales</taxon>
        <taxon>Thermomonosporaceae</taxon>
        <taxon>Actinomadura</taxon>
    </lineage>
</organism>
<evidence type="ECO:0000256" key="1">
    <source>
        <dbReference type="ARBA" id="ARBA00004651"/>
    </source>
</evidence>
<feature type="transmembrane region" description="Helical" evidence="8">
    <location>
        <begin position="57"/>
        <end position="77"/>
    </location>
</feature>
<evidence type="ECO:0000256" key="4">
    <source>
        <dbReference type="ARBA" id="ARBA00022692"/>
    </source>
</evidence>
<name>A0ABW2XQA9_9ACTN</name>
<dbReference type="Proteomes" id="UP001597063">
    <property type="component" value="Unassembled WGS sequence"/>
</dbReference>
<comment type="subcellular location">
    <subcellularLocation>
        <location evidence="1">Cell membrane</location>
        <topology evidence="1">Multi-pass membrane protein</topology>
    </subcellularLocation>
</comment>
<keyword evidence="3" id="KW-1003">Cell membrane</keyword>
<feature type="transmembrane region" description="Helical" evidence="8">
    <location>
        <begin position="281"/>
        <end position="303"/>
    </location>
</feature>
<feature type="transmembrane region" description="Helical" evidence="8">
    <location>
        <begin position="341"/>
        <end position="362"/>
    </location>
</feature>
<dbReference type="EMBL" id="JBHTGP010000015">
    <property type="protein sequence ID" value="MFD0688713.1"/>
    <property type="molecule type" value="Genomic_DNA"/>
</dbReference>
<feature type="transmembrane region" description="Helical" evidence="8">
    <location>
        <begin position="315"/>
        <end position="334"/>
    </location>
</feature>
<protein>
    <submittedName>
        <fullName evidence="10">MFS transporter</fullName>
    </submittedName>
</protein>
<dbReference type="InterPro" id="IPR036259">
    <property type="entry name" value="MFS_trans_sf"/>
</dbReference>
<reference evidence="11" key="1">
    <citation type="journal article" date="2019" name="Int. J. Syst. Evol. Microbiol.">
        <title>The Global Catalogue of Microorganisms (GCM) 10K type strain sequencing project: providing services to taxonomists for standard genome sequencing and annotation.</title>
        <authorList>
            <consortium name="The Broad Institute Genomics Platform"/>
            <consortium name="The Broad Institute Genome Sequencing Center for Infectious Disease"/>
            <person name="Wu L."/>
            <person name="Ma J."/>
        </authorList>
    </citation>
    <scope>NUCLEOTIDE SEQUENCE [LARGE SCALE GENOMIC DNA]</scope>
    <source>
        <strain evidence="11">JCM 9371</strain>
    </source>
</reference>
<evidence type="ECO:0000256" key="7">
    <source>
        <dbReference type="SAM" id="MobiDB-lite"/>
    </source>
</evidence>
<feature type="transmembrane region" description="Helical" evidence="8">
    <location>
        <begin position="448"/>
        <end position="468"/>
    </location>
</feature>
<evidence type="ECO:0000256" key="6">
    <source>
        <dbReference type="ARBA" id="ARBA00023136"/>
    </source>
</evidence>
<gene>
    <name evidence="10" type="ORF">ACFQZM_29760</name>
</gene>
<feature type="transmembrane region" description="Helical" evidence="8">
    <location>
        <begin position="416"/>
        <end position="436"/>
    </location>
</feature>
<keyword evidence="11" id="KW-1185">Reference proteome</keyword>
<feature type="transmembrane region" description="Helical" evidence="8">
    <location>
        <begin position="368"/>
        <end position="386"/>
    </location>
</feature>
<dbReference type="Gene3D" id="1.20.1720.10">
    <property type="entry name" value="Multidrug resistance protein D"/>
    <property type="match status" value="1"/>
</dbReference>
<dbReference type="SUPFAM" id="SSF103473">
    <property type="entry name" value="MFS general substrate transporter"/>
    <property type="match status" value="1"/>
</dbReference>
<proteinExistence type="predicted"/>
<feature type="transmembrane region" description="Helical" evidence="8">
    <location>
        <begin position="113"/>
        <end position="136"/>
    </location>
</feature>
<dbReference type="InterPro" id="IPR020846">
    <property type="entry name" value="MFS_dom"/>
</dbReference>
<dbReference type="CDD" id="cd17321">
    <property type="entry name" value="MFS_MMR_MDR_like"/>
    <property type="match status" value="1"/>
</dbReference>
<evidence type="ECO:0000256" key="5">
    <source>
        <dbReference type="ARBA" id="ARBA00022989"/>
    </source>
</evidence>
<comment type="caution">
    <text evidence="10">The sequence shown here is derived from an EMBL/GenBank/DDBJ whole genome shotgun (WGS) entry which is preliminary data.</text>
</comment>
<sequence length="500" mass="49731">MNEGNPAGDGARTASTGARTSLVLLVVSTAILLDALDLSITQVALPDIRRGMDLSASGVQWTVNAYVLTYAGFLLFGGRAADLLGPRRVLLAGLAVFGGMSLVAGLAPHPAVIVAARGLQGVGAALTVPAGVAIIARTFAEGPERNRAFGVFSAAAASGFSAGLILGGVLTELLDWRWIFFVKVPIVAVTLLLAVRTVAPDTGARDRSRGFDPLGGVLGTAGLLLLAFAVTQIAGRTVPVPLTAAAAAAALALLAGFVVNEARHPDPLLPLRIFRLPVLRTSDIASLTVLAAPFGYAYIVTLYTQEVLGYSPLETGLALLPAAAASAAVSRYLAPVAVQRLGLRATGGAGMLLVAIGMVMLVRVDAGTAYAAVLLPSSLICLGLGMGNAYPAYAIGGVTGVGGAEQGVAAGIQQTALQIGGGLGLALVATGVGASLGSGGSPGDYVTALHVGAVIGAALPLLGALVTVTGRMAPAPAAPAADPVPASAPTTGTEPTDRDA</sequence>
<dbReference type="Pfam" id="PF07690">
    <property type="entry name" value="MFS_1"/>
    <property type="match status" value="1"/>
</dbReference>
<feature type="domain" description="Major facilitator superfamily (MFS) profile" evidence="9">
    <location>
        <begin position="23"/>
        <end position="475"/>
    </location>
</feature>
<keyword evidence="4 8" id="KW-0812">Transmembrane</keyword>
<evidence type="ECO:0000313" key="10">
    <source>
        <dbReference type="EMBL" id="MFD0688713.1"/>
    </source>
</evidence>
<keyword evidence="5 8" id="KW-1133">Transmembrane helix</keyword>
<feature type="transmembrane region" description="Helical" evidence="8">
    <location>
        <begin position="211"/>
        <end position="234"/>
    </location>
</feature>
<feature type="transmembrane region" description="Helical" evidence="8">
    <location>
        <begin position="176"/>
        <end position="199"/>
    </location>
</feature>
<feature type="transmembrane region" description="Helical" evidence="8">
    <location>
        <begin position="240"/>
        <end position="260"/>
    </location>
</feature>
<evidence type="ECO:0000259" key="9">
    <source>
        <dbReference type="PROSITE" id="PS50850"/>
    </source>
</evidence>
<keyword evidence="2" id="KW-0813">Transport</keyword>
<feature type="transmembrane region" description="Helical" evidence="8">
    <location>
        <begin position="89"/>
        <end position="107"/>
    </location>
</feature>
<dbReference type="PANTHER" id="PTHR42718">
    <property type="entry name" value="MAJOR FACILITATOR SUPERFAMILY MULTIDRUG TRANSPORTER MFSC"/>
    <property type="match status" value="1"/>
</dbReference>
<evidence type="ECO:0000256" key="3">
    <source>
        <dbReference type="ARBA" id="ARBA00022475"/>
    </source>
</evidence>
<feature type="transmembrane region" description="Helical" evidence="8">
    <location>
        <begin position="148"/>
        <end position="170"/>
    </location>
</feature>
<dbReference type="PANTHER" id="PTHR42718:SF46">
    <property type="entry name" value="BLR6921 PROTEIN"/>
    <property type="match status" value="1"/>
</dbReference>
<dbReference type="PROSITE" id="PS50850">
    <property type="entry name" value="MFS"/>
    <property type="match status" value="1"/>
</dbReference>
<feature type="transmembrane region" description="Helical" evidence="8">
    <location>
        <begin position="22"/>
        <end position="45"/>
    </location>
</feature>